<dbReference type="PANTHER" id="PTHR39206">
    <property type="entry name" value="SLL8004 PROTEIN"/>
    <property type="match status" value="1"/>
</dbReference>
<dbReference type="GO" id="GO:0016301">
    <property type="term" value="F:kinase activity"/>
    <property type="evidence" value="ECO:0007669"/>
    <property type="project" value="InterPro"/>
</dbReference>
<dbReference type="InterPro" id="IPR010488">
    <property type="entry name" value="Zeta_toxin_domain"/>
</dbReference>
<dbReference type="PANTHER" id="PTHR39206:SF1">
    <property type="entry name" value="SLL8004 PROTEIN"/>
    <property type="match status" value="1"/>
</dbReference>
<evidence type="ECO:0000313" key="4">
    <source>
        <dbReference type="EMBL" id="QHJ01308.1"/>
    </source>
</evidence>
<dbReference type="RefSeq" id="WP_160555116.1">
    <property type="nucleotide sequence ID" value="NZ_CP047650.1"/>
</dbReference>
<dbReference type="Pfam" id="PF06414">
    <property type="entry name" value="Zeta_toxin"/>
    <property type="match status" value="1"/>
</dbReference>
<keyword evidence="5" id="KW-1185">Reference proteome</keyword>
<evidence type="ECO:0000256" key="1">
    <source>
        <dbReference type="ARBA" id="ARBA00022741"/>
    </source>
</evidence>
<evidence type="ECO:0000313" key="5">
    <source>
        <dbReference type="Proteomes" id="UP000464787"/>
    </source>
</evidence>
<dbReference type="AlphaFoldDB" id="A0A857JCB9"/>
<organism evidence="4 5">
    <name type="scientific">Xylophilus rhododendri</name>
    <dbReference type="NCBI Taxonomy" id="2697032"/>
    <lineage>
        <taxon>Bacteria</taxon>
        <taxon>Pseudomonadati</taxon>
        <taxon>Pseudomonadota</taxon>
        <taxon>Betaproteobacteria</taxon>
        <taxon>Burkholderiales</taxon>
        <taxon>Xylophilus</taxon>
    </lineage>
</organism>
<keyword evidence="1" id="KW-0547">Nucleotide-binding</keyword>
<sequence>MVDSYLAATICDFLRQELLASGRDFTFETVMSHGSKVDFMREAQRRGYRTYLYFIATGDADINIDRVDQRVALGGHPVDPATVRQRYERSIALLLQACEAANRAYVFDNSGQAHQMLAEVTDGDELTLHSDTLPAWFTGSALWQAFQA</sequence>
<protein>
    <recommendedName>
        <fullName evidence="3">Zeta toxin domain-containing protein</fullName>
    </recommendedName>
</protein>
<feature type="domain" description="Zeta toxin" evidence="3">
    <location>
        <begin position="10"/>
        <end position="89"/>
    </location>
</feature>
<evidence type="ECO:0000256" key="2">
    <source>
        <dbReference type="ARBA" id="ARBA00022840"/>
    </source>
</evidence>
<dbReference type="KEGG" id="xyk:GT347_26960"/>
<gene>
    <name evidence="4" type="ORF">GT347_26960</name>
</gene>
<name>A0A857JCB9_9BURK</name>
<evidence type="ECO:0000259" key="3">
    <source>
        <dbReference type="Pfam" id="PF06414"/>
    </source>
</evidence>
<keyword evidence="2" id="KW-0067">ATP-binding</keyword>
<dbReference type="InterPro" id="IPR027417">
    <property type="entry name" value="P-loop_NTPase"/>
</dbReference>
<dbReference type="Proteomes" id="UP000464787">
    <property type="component" value="Chromosome"/>
</dbReference>
<proteinExistence type="predicted"/>
<dbReference type="Gene3D" id="3.40.50.300">
    <property type="entry name" value="P-loop containing nucleotide triphosphate hydrolases"/>
    <property type="match status" value="1"/>
</dbReference>
<accession>A0A857JCB9</accession>
<dbReference type="EMBL" id="CP047650">
    <property type="protein sequence ID" value="QHJ01308.1"/>
    <property type="molecule type" value="Genomic_DNA"/>
</dbReference>
<dbReference type="GO" id="GO:0005524">
    <property type="term" value="F:ATP binding"/>
    <property type="evidence" value="ECO:0007669"/>
    <property type="project" value="UniProtKB-KW"/>
</dbReference>
<reference evidence="4 5" key="1">
    <citation type="submission" date="2020-01" db="EMBL/GenBank/DDBJ databases">
        <title>Genome sequencing of strain KACC 21265.</title>
        <authorList>
            <person name="Heo J."/>
            <person name="Kim S.-J."/>
            <person name="Kim J.-S."/>
            <person name="Hong S.-B."/>
            <person name="Kwon S.-W."/>
        </authorList>
    </citation>
    <scope>NUCLEOTIDE SEQUENCE [LARGE SCALE GENOMIC DNA]</scope>
    <source>
        <strain evidence="4 5">KACC 21265</strain>
    </source>
</reference>